<accession>A0A099UBB2</accession>
<dbReference type="STRING" id="76936.BN2458_PEG0064"/>
<keyword evidence="9" id="KW-0998">Cell outer membrane</keyword>
<keyword evidence="13" id="KW-1185">Reference proteome</keyword>
<dbReference type="GO" id="GO:0090729">
    <property type="term" value="F:toxin activity"/>
    <property type="evidence" value="ECO:0007669"/>
    <property type="project" value="UniProtKB-KW"/>
</dbReference>
<dbReference type="CDD" id="cd23414">
    <property type="entry name" value="beta-trefoil_Ricin_CdtA"/>
    <property type="match status" value="1"/>
</dbReference>
<dbReference type="SUPFAM" id="SSF50370">
    <property type="entry name" value="Ricin B-like lectins"/>
    <property type="match status" value="1"/>
</dbReference>
<proteinExistence type="predicted"/>
<keyword evidence="8" id="KW-0564">Palmitate</keyword>
<evidence type="ECO:0000256" key="7">
    <source>
        <dbReference type="ARBA" id="ARBA00023136"/>
    </source>
</evidence>
<dbReference type="InterPro" id="IPR035992">
    <property type="entry name" value="Ricin_B-like_lectins"/>
</dbReference>
<dbReference type="InterPro" id="IPR003558">
    <property type="entry name" value="CDtoxinA/C"/>
</dbReference>
<protein>
    <recommendedName>
        <fullName evidence="2">Cytolethal distending toxin subunit A</fullName>
    </recommendedName>
</protein>
<reference evidence="11" key="2">
    <citation type="submission" date="2015-11" db="EMBL/GenBank/DDBJ databases">
        <authorList>
            <person name="Zhang Y."/>
            <person name="Guo Z."/>
        </authorList>
    </citation>
    <scope>NUCLEOTIDE SEQUENCE</scope>
    <source>
        <strain evidence="11">1</strain>
    </source>
</reference>
<dbReference type="Proteomes" id="UP000029925">
    <property type="component" value="Unassembled WGS sequence"/>
</dbReference>
<dbReference type="Pfam" id="PF03498">
    <property type="entry name" value="CDtoxinA"/>
    <property type="match status" value="1"/>
</dbReference>
<evidence type="ECO:0000256" key="8">
    <source>
        <dbReference type="ARBA" id="ARBA00023139"/>
    </source>
</evidence>
<dbReference type="RefSeq" id="WP_034325855.1">
    <property type="nucleotide sequence ID" value="NZ_CAJTQN010000008.1"/>
</dbReference>
<dbReference type="EMBL" id="LN907858">
    <property type="protein sequence ID" value="CUU38951.1"/>
    <property type="molecule type" value="Genomic_DNA"/>
</dbReference>
<evidence type="ECO:0000313" key="11">
    <source>
        <dbReference type="EMBL" id="CUU38951.1"/>
    </source>
</evidence>
<evidence type="ECO:0000256" key="5">
    <source>
        <dbReference type="ARBA" id="ARBA00022734"/>
    </source>
</evidence>
<reference evidence="14" key="3">
    <citation type="submission" date="2015-11" db="EMBL/GenBank/DDBJ databases">
        <authorList>
            <person name="Anvar S.Y."/>
        </authorList>
    </citation>
    <scope>NUCLEOTIDE SEQUENCE [LARGE SCALE GENOMIC DNA]</scope>
</reference>
<dbReference type="InterPro" id="IPR015957">
    <property type="entry name" value="CDtoxinA"/>
</dbReference>
<organism evidence="11 14">
    <name type="scientific">Helicobacter typhlonius</name>
    <dbReference type="NCBI Taxonomy" id="76936"/>
    <lineage>
        <taxon>Bacteria</taxon>
        <taxon>Pseudomonadati</taxon>
        <taxon>Campylobacterota</taxon>
        <taxon>Epsilonproteobacteria</taxon>
        <taxon>Campylobacterales</taxon>
        <taxon>Helicobacteraceae</taxon>
        <taxon>Helicobacter</taxon>
    </lineage>
</organism>
<keyword evidence="10" id="KW-0449">Lipoprotein</keyword>
<dbReference type="KEGG" id="hty:BN2458_PEG0064"/>
<sequence>MKLLPHIVLCSVLCIGCSSGSKAPNIPQHTYIKQKNLGIGDSPTPPKNLKIPGKKSRKILKQQENKRLPFRDLKSNAPKVPKNESDPVSIMSSSGGVLTLWALKEGNWVWGYPPLDAHEFGEALFWRVVSFENHQVMIKNIAKGTCLEAYRNGVIHSQCNQKASTQFWTFNFFDNQAVQIQNVATKTCLQTPTFRHTTYYSIFLTQCAINMPNLDQQWYMVPIINPAPVIFSTN</sequence>
<evidence type="ECO:0000313" key="13">
    <source>
        <dbReference type="Proteomes" id="UP000029925"/>
    </source>
</evidence>
<keyword evidence="4" id="KW-0732">Signal</keyword>
<keyword evidence="5" id="KW-0430">Lectin</keyword>
<dbReference type="GeneID" id="78150441"/>
<evidence type="ECO:0000256" key="3">
    <source>
        <dbReference type="ARBA" id="ARBA00022656"/>
    </source>
</evidence>
<dbReference type="OrthoDB" id="5353389at2"/>
<name>A0A099UBB2_9HELI</name>
<keyword evidence="6" id="KW-0843">Virulence</keyword>
<reference evidence="12 13" key="1">
    <citation type="journal article" date="2014" name="Genome Announc.">
        <title>Draft genome sequences of eight enterohepatic helicobacter species isolated from both laboratory and wild rodents.</title>
        <authorList>
            <person name="Sheh A."/>
            <person name="Shen Z."/>
            <person name="Fox J.G."/>
        </authorList>
    </citation>
    <scope>NUCLEOTIDE SEQUENCE [LARGE SCALE GENOMIC DNA]</scope>
    <source>
        <strain evidence="12 13">MIT 98-6810</strain>
    </source>
</reference>
<evidence type="ECO:0000256" key="9">
    <source>
        <dbReference type="ARBA" id="ARBA00023237"/>
    </source>
</evidence>
<dbReference type="PIRSF" id="PIRSF036516">
    <property type="entry name" value="CDT_A"/>
    <property type="match status" value="1"/>
</dbReference>
<dbReference type="GO" id="GO:0030246">
    <property type="term" value="F:carbohydrate binding"/>
    <property type="evidence" value="ECO:0007669"/>
    <property type="project" value="UniProtKB-KW"/>
</dbReference>
<comment type="subcellular location">
    <subcellularLocation>
        <location evidence="1">Cell outer membrane</location>
        <topology evidence="1">Lipid-anchor</topology>
    </subcellularLocation>
</comment>
<dbReference type="AlphaFoldDB" id="A0A099UBB2"/>
<evidence type="ECO:0000256" key="1">
    <source>
        <dbReference type="ARBA" id="ARBA00004459"/>
    </source>
</evidence>
<evidence type="ECO:0000256" key="4">
    <source>
        <dbReference type="ARBA" id="ARBA00022729"/>
    </source>
</evidence>
<keyword evidence="3" id="KW-0800">Toxin</keyword>
<evidence type="ECO:0000313" key="14">
    <source>
        <dbReference type="Proteomes" id="UP000064525"/>
    </source>
</evidence>
<gene>
    <name evidence="11" type="ORF">BN2458_PEG0064</name>
    <name evidence="12" type="ORF">LS75_006715</name>
</gene>
<keyword evidence="7" id="KW-0472">Membrane</keyword>
<evidence type="ECO:0000256" key="2">
    <source>
        <dbReference type="ARBA" id="ARBA00016112"/>
    </source>
</evidence>
<dbReference type="EMBL" id="JRPF02000007">
    <property type="protein sequence ID" value="TLD78292.1"/>
    <property type="molecule type" value="Genomic_DNA"/>
</dbReference>
<dbReference type="Gene3D" id="2.80.10.50">
    <property type="match status" value="1"/>
</dbReference>
<evidence type="ECO:0000313" key="12">
    <source>
        <dbReference type="EMBL" id="TLD78292.1"/>
    </source>
</evidence>
<dbReference type="Proteomes" id="UP000064525">
    <property type="component" value="Chromosome I"/>
</dbReference>
<dbReference type="GO" id="GO:0009279">
    <property type="term" value="C:cell outer membrane"/>
    <property type="evidence" value="ECO:0007669"/>
    <property type="project" value="UniProtKB-SubCell"/>
</dbReference>
<evidence type="ECO:0000256" key="6">
    <source>
        <dbReference type="ARBA" id="ARBA00023026"/>
    </source>
</evidence>
<dbReference type="PATRIC" id="fig|76936.10.peg.63"/>
<evidence type="ECO:0000256" key="10">
    <source>
        <dbReference type="ARBA" id="ARBA00023288"/>
    </source>
</evidence>
<dbReference type="PROSITE" id="PS50231">
    <property type="entry name" value="RICIN_B_LECTIN"/>
    <property type="match status" value="1"/>
</dbReference>